<proteinExistence type="predicted"/>
<gene>
    <name evidence="2" type="ORF">LWI29_022023</name>
</gene>
<dbReference type="Proteomes" id="UP001168877">
    <property type="component" value="Unassembled WGS sequence"/>
</dbReference>
<feature type="region of interest" description="Disordered" evidence="1">
    <location>
        <begin position="370"/>
        <end position="455"/>
    </location>
</feature>
<feature type="compositionally biased region" description="Low complexity" evidence="1">
    <location>
        <begin position="446"/>
        <end position="455"/>
    </location>
</feature>
<keyword evidence="3" id="KW-1185">Reference proteome</keyword>
<reference evidence="2" key="2">
    <citation type="submission" date="2023-06" db="EMBL/GenBank/DDBJ databases">
        <authorList>
            <person name="Swenson N.G."/>
            <person name="Wegrzyn J.L."/>
            <person name="Mcevoy S.L."/>
        </authorList>
    </citation>
    <scope>NUCLEOTIDE SEQUENCE</scope>
    <source>
        <strain evidence="2">NS2018</strain>
        <tissue evidence="2">Leaf</tissue>
    </source>
</reference>
<comment type="caution">
    <text evidence="2">The sequence shown here is derived from an EMBL/GenBank/DDBJ whole genome shotgun (WGS) entry which is preliminary data.</text>
</comment>
<accession>A0AA39RY41</accession>
<feature type="compositionally biased region" description="Low complexity" evidence="1">
    <location>
        <begin position="52"/>
        <end position="71"/>
    </location>
</feature>
<evidence type="ECO:0000256" key="1">
    <source>
        <dbReference type="SAM" id="MobiDB-lite"/>
    </source>
</evidence>
<organism evidence="2 3">
    <name type="scientific">Acer saccharum</name>
    <name type="common">Sugar maple</name>
    <dbReference type="NCBI Taxonomy" id="4024"/>
    <lineage>
        <taxon>Eukaryota</taxon>
        <taxon>Viridiplantae</taxon>
        <taxon>Streptophyta</taxon>
        <taxon>Embryophyta</taxon>
        <taxon>Tracheophyta</taxon>
        <taxon>Spermatophyta</taxon>
        <taxon>Magnoliopsida</taxon>
        <taxon>eudicotyledons</taxon>
        <taxon>Gunneridae</taxon>
        <taxon>Pentapetalae</taxon>
        <taxon>rosids</taxon>
        <taxon>malvids</taxon>
        <taxon>Sapindales</taxon>
        <taxon>Sapindaceae</taxon>
        <taxon>Hippocastanoideae</taxon>
        <taxon>Acereae</taxon>
        <taxon>Acer</taxon>
    </lineage>
</organism>
<sequence>MDPSLCSSLFNRMMQAMELGDKSTADKIESLIRNFRPDSPVPISVYVPSSEDDFIPNISPPSSNSDSPTIPRSSKPGGSKRRAPRASRESLLDAQTTVDSDVEDHQRDRLLFSLDRPCSFNTEVNVVGEDELRKYKSRFDILDSVTLMLPGDRAAWNPPENTVAIYGAMLSCGVTLPLQPFIARFLAEARIAPTQLAPNSYRILMCLCLMWKLKGYGPPTPREILHFFTLRQAGNGGTYFLLSSPVENWILEGVTNPGQVEVSSDEKKKGFIWGFPISNKSSRRNLSAKKVPRHFTSLEAWSKAAPVLLDREISHLAAAAVLPLNLRDRSFLLDEEKMISQQIFTRLHARLPRLCDFDTVCDLQARAVKNSEAASKRHAAGMAKEGIASPDGDDPSDSEEAGDVSGGDEEGAGEPALAETPIQTDVREENVEGTNAAVPPPEEVNELNVPASTSP</sequence>
<feature type="compositionally biased region" description="Acidic residues" evidence="1">
    <location>
        <begin position="391"/>
        <end position="412"/>
    </location>
</feature>
<name>A0AA39RY41_ACESA</name>
<feature type="region of interest" description="Disordered" evidence="1">
    <location>
        <begin position="52"/>
        <end position="100"/>
    </location>
</feature>
<protein>
    <submittedName>
        <fullName evidence="2">Uncharacterized protein</fullName>
    </submittedName>
</protein>
<evidence type="ECO:0000313" key="3">
    <source>
        <dbReference type="Proteomes" id="UP001168877"/>
    </source>
</evidence>
<evidence type="ECO:0000313" key="2">
    <source>
        <dbReference type="EMBL" id="KAK0585001.1"/>
    </source>
</evidence>
<dbReference type="AlphaFoldDB" id="A0AA39RY41"/>
<dbReference type="EMBL" id="JAUESC010000383">
    <property type="protein sequence ID" value="KAK0585001.1"/>
    <property type="molecule type" value="Genomic_DNA"/>
</dbReference>
<reference evidence="2" key="1">
    <citation type="journal article" date="2022" name="Plant J.">
        <title>Strategies of tolerance reflected in two North American maple genomes.</title>
        <authorList>
            <person name="McEvoy S.L."/>
            <person name="Sezen U.U."/>
            <person name="Trouern-Trend A."/>
            <person name="McMahon S.M."/>
            <person name="Schaberg P.G."/>
            <person name="Yang J."/>
            <person name="Wegrzyn J.L."/>
            <person name="Swenson N.G."/>
        </authorList>
    </citation>
    <scope>NUCLEOTIDE SEQUENCE</scope>
    <source>
        <strain evidence="2">NS2018</strain>
    </source>
</reference>